<protein>
    <submittedName>
        <fullName evidence="2">Uncharacterized protein</fullName>
    </submittedName>
</protein>
<reference evidence="2 3" key="1">
    <citation type="submission" date="2021-04" db="EMBL/GenBank/DDBJ databases">
        <title>Complete genome sequencing of Allochromatium tepidum strain NZ.</title>
        <authorList>
            <person name="Tsukatani Y."/>
            <person name="Mori H."/>
        </authorList>
    </citation>
    <scope>NUCLEOTIDE SEQUENCE [LARGE SCALE GENOMIC DNA]</scope>
    <source>
        <strain evidence="2 3">NZ</strain>
    </source>
</reference>
<evidence type="ECO:0000313" key="2">
    <source>
        <dbReference type="EMBL" id="BCU06933.1"/>
    </source>
</evidence>
<feature type="compositionally biased region" description="Basic and acidic residues" evidence="1">
    <location>
        <begin position="200"/>
        <end position="213"/>
    </location>
</feature>
<organism evidence="2 3">
    <name type="scientific">Allochromatium tepidum</name>
    <dbReference type="NCBI Taxonomy" id="553982"/>
    <lineage>
        <taxon>Bacteria</taxon>
        <taxon>Pseudomonadati</taxon>
        <taxon>Pseudomonadota</taxon>
        <taxon>Gammaproteobacteria</taxon>
        <taxon>Chromatiales</taxon>
        <taxon>Chromatiaceae</taxon>
        <taxon>Allochromatium</taxon>
    </lineage>
</organism>
<dbReference type="Gene3D" id="3.40.630.30">
    <property type="match status" value="1"/>
</dbReference>
<keyword evidence="3" id="KW-1185">Reference proteome</keyword>
<dbReference type="Proteomes" id="UP000680679">
    <property type="component" value="Chromosome"/>
</dbReference>
<name>A0ABN6GC67_9GAMM</name>
<accession>A0ABN6GC67</accession>
<proteinExistence type="predicted"/>
<dbReference type="EMBL" id="AP024563">
    <property type="protein sequence ID" value="BCU06933.1"/>
    <property type="molecule type" value="Genomic_DNA"/>
</dbReference>
<sequence>MFDILINKWWPKGEGDDGLYRQLLVHALNERAKQFYEHYGFRESPQHPMTLLMLRLNTVKSRSPRLTRVPRGGLEPPRSGCCSDTRSGKDFAIMRSTIPFDPTYPWNSTIMRQNPRSANPTRLLLALTLAVPGTVLAYDTRDAIRDCEARLRSDYGLIDLRDEQVVQLPGDKNYRVEGKTNIDGRKYPWTCEIQRRRVVEIQYDDRRPPRRGGDSSGGDTPEVVPRRSGELEVRLPSGCTALYDREGALITRDSRCNSNDRRRAEDAVDAYLLGQGRGQGGGRGNEGEYGRGGRDQYGDERSGGYGARPGPGRGGPPPEIMIGRNGEAEAVFRNDCVVYYDRHGRRMDARPNCHDLQLDAADQAMRDYRREQGL</sequence>
<feature type="compositionally biased region" description="Gly residues" evidence="1">
    <location>
        <begin position="275"/>
        <end position="284"/>
    </location>
</feature>
<feature type="region of interest" description="Disordered" evidence="1">
    <location>
        <begin position="268"/>
        <end position="320"/>
    </location>
</feature>
<feature type="compositionally biased region" description="Gly residues" evidence="1">
    <location>
        <begin position="303"/>
        <end position="313"/>
    </location>
</feature>
<evidence type="ECO:0000256" key="1">
    <source>
        <dbReference type="SAM" id="MobiDB-lite"/>
    </source>
</evidence>
<feature type="compositionally biased region" description="Basic and acidic residues" evidence="1">
    <location>
        <begin position="285"/>
        <end position="302"/>
    </location>
</feature>
<feature type="region of interest" description="Disordered" evidence="1">
    <location>
        <begin position="200"/>
        <end position="231"/>
    </location>
</feature>
<evidence type="ECO:0000313" key="3">
    <source>
        <dbReference type="Proteomes" id="UP000680679"/>
    </source>
</evidence>
<gene>
    <name evidence="2" type="ORF">Atep_16100</name>
</gene>